<gene>
    <name evidence="2" type="ORF">A2777_06345</name>
</gene>
<protein>
    <submittedName>
        <fullName evidence="2">Uncharacterized protein</fullName>
    </submittedName>
</protein>
<comment type="caution">
    <text evidence="2">The sequence shown here is derived from an EMBL/GenBank/DDBJ whole genome shotgun (WGS) entry which is preliminary data.</text>
</comment>
<proteinExistence type="predicted"/>
<evidence type="ECO:0000313" key="2">
    <source>
        <dbReference type="EMBL" id="OGG08314.1"/>
    </source>
</evidence>
<keyword evidence="1" id="KW-0732">Signal</keyword>
<evidence type="ECO:0000313" key="3">
    <source>
        <dbReference type="Proteomes" id="UP000177354"/>
    </source>
</evidence>
<feature type="chain" id="PRO_5009522838" evidence="1">
    <location>
        <begin position="24"/>
        <end position="196"/>
    </location>
</feature>
<evidence type="ECO:0000256" key="1">
    <source>
        <dbReference type="SAM" id="SignalP"/>
    </source>
</evidence>
<organism evidence="2 3">
    <name type="scientific">Candidatus Gottesmanbacteria bacterium RIFCSPHIGHO2_01_FULL_40_15</name>
    <dbReference type="NCBI Taxonomy" id="1798376"/>
    <lineage>
        <taxon>Bacteria</taxon>
        <taxon>Candidatus Gottesmaniibacteriota</taxon>
    </lineage>
</organism>
<reference evidence="2 3" key="1">
    <citation type="journal article" date="2016" name="Nat. Commun.">
        <title>Thousands of microbial genomes shed light on interconnected biogeochemical processes in an aquifer system.</title>
        <authorList>
            <person name="Anantharaman K."/>
            <person name="Brown C.T."/>
            <person name="Hug L.A."/>
            <person name="Sharon I."/>
            <person name="Castelle C.J."/>
            <person name="Probst A.J."/>
            <person name="Thomas B.C."/>
            <person name="Singh A."/>
            <person name="Wilkins M.J."/>
            <person name="Karaoz U."/>
            <person name="Brodie E.L."/>
            <person name="Williams K.H."/>
            <person name="Hubbard S.S."/>
            <person name="Banfield J.F."/>
        </authorList>
    </citation>
    <scope>NUCLEOTIDE SEQUENCE [LARGE SCALE GENOMIC DNA]</scope>
</reference>
<feature type="signal peptide" evidence="1">
    <location>
        <begin position="1"/>
        <end position="23"/>
    </location>
</feature>
<dbReference type="EMBL" id="MFJF01000004">
    <property type="protein sequence ID" value="OGG08314.1"/>
    <property type="molecule type" value="Genomic_DNA"/>
</dbReference>
<dbReference type="AlphaFoldDB" id="A0A1F5Z7N0"/>
<dbReference type="Proteomes" id="UP000177354">
    <property type="component" value="Unassembled WGS sequence"/>
</dbReference>
<name>A0A1F5Z7N0_9BACT</name>
<sequence>MKKIISAAFSAALFLAAVTPSLAADRVRIIDTGAQSWNIGGVVRLKRTVVTNPQNAAITNNVNSNTNSGGNEVQFNTKVLGDVSSGKATSYLDVYTDVNNSDIEINGCGCEEDTNVLIEQTGYQSKNVALVVDAQSISVNNTQDGRVVNNISSSANSGGNKTNYNTKVDGGVSSGNAKTTTFVDTWANTSVITINQ</sequence>
<accession>A0A1F5Z7N0</accession>